<feature type="compositionally biased region" description="Basic and acidic residues" evidence="1">
    <location>
        <begin position="1"/>
        <end position="20"/>
    </location>
</feature>
<dbReference type="Proteomes" id="UP000612055">
    <property type="component" value="Unassembled WGS sequence"/>
</dbReference>
<sequence>MPIEFKEEVPDPKAKKDPKQKVVRPVAIERKGPAPTPQQLESQVIPTLVRRVGDWKSGRISQAMCESYLDRHTLVFDRELLGKMFTEADYQKEGSLDARALAIAISGRFPKREHTTDWRTLTAMLLGISELVLTEDPDIAALRAVTHARPPGGGTYNAGNIWDAPPPPLPPVRRRTRSGRSTVGRVTEKEPSPEWLDTLTRMGAAGGLGGSSSGSAPGSLANTGSFGGMGLGGGLGGLTDLGASLRTGSGGGALDGMGLGGTGGGGGGGLGSGVVGTTGGLKQTTQIADEARLNAALVGAAASTFSTQREFYEFARGLEILPSLAADSGPAGLGPGSESARSRDPGSPLTATRLGEPKAPVRVWNAPLPPSAISLPSTALRTLRESVRSTTATKQDFVKSFKPLDSHELDLKKTLGAPVDVARSLARTEPVRDTKVLPNADYVQWCDYAANCRTGPTGWYNKHPAAVAQDSGDHKYPWC</sequence>
<feature type="region of interest" description="Disordered" evidence="1">
    <location>
        <begin position="329"/>
        <end position="354"/>
    </location>
</feature>
<reference evidence="2" key="1">
    <citation type="journal article" date="2020" name="bioRxiv">
        <title>Comparative genomics of Chlamydomonas.</title>
        <authorList>
            <person name="Craig R.J."/>
            <person name="Hasan A.R."/>
            <person name="Ness R.W."/>
            <person name="Keightley P.D."/>
        </authorList>
    </citation>
    <scope>NUCLEOTIDE SEQUENCE</scope>
    <source>
        <strain evidence="2">CCAP 11/70</strain>
    </source>
</reference>
<evidence type="ECO:0000313" key="2">
    <source>
        <dbReference type="EMBL" id="KAG2495165.1"/>
    </source>
</evidence>
<dbReference type="OrthoDB" id="548763at2759"/>
<dbReference type="AlphaFoldDB" id="A0A835Y377"/>
<organism evidence="2 3">
    <name type="scientific">Edaphochlamys debaryana</name>
    <dbReference type="NCBI Taxonomy" id="47281"/>
    <lineage>
        <taxon>Eukaryota</taxon>
        <taxon>Viridiplantae</taxon>
        <taxon>Chlorophyta</taxon>
        <taxon>core chlorophytes</taxon>
        <taxon>Chlorophyceae</taxon>
        <taxon>CS clade</taxon>
        <taxon>Chlamydomonadales</taxon>
        <taxon>Chlamydomonadales incertae sedis</taxon>
        <taxon>Edaphochlamys</taxon>
    </lineage>
</organism>
<feature type="region of interest" description="Disordered" evidence="1">
    <location>
        <begin position="156"/>
        <end position="196"/>
    </location>
</feature>
<gene>
    <name evidence="2" type="ORF">HYH03_006772</name>
</gene>
<proteinExistence type="predicted"/>
<name>A0A835Y377_9CHLO</name>
<accession>A0A835Y377</accession>
<evidence type="ECO:0000256" key="1">
    <source>
        <dbReference type="SAM" id="MobiDB-lite"/>
    </source>
</evidence>
<keyword evidence="3" id="KW-1185">Reference proteome</keyword>
<evidence type="ECO:0000313" key="3">
    <source>
        <dbReference type="Proteomes" id="UP000612055"/>
    </source>
</evidence>
<dbReference type="EMBL" id="JAEHOE010000026">
    <property type="protein sequence ID" value="KAG2495165.1"/>
    <property type="molecule type" value="Genomic_DNA"/>
</dbReference>
<protein>
    <submittedName>
        <fullName evidence="2">Uncharacterized protein</fullName>
    </submittedName>
</protein>
<feature type="region of interest" description="Disordered" evidence="1">
    <location>
        <begin position="1"/>
        <end position="23"/>
    </location>
</feature>
<comment type="caution">
    <text evidence="2">The sequence shown here is derived from an EMBL/GenBank/DDBJ whole genome shotgun (WGS) entry which is preliminary data.</text>
</comment>